<gene>
    <name evidence="6" type="ORF">KGF56_000998</name>
</gene>
<dbReference type="PANTHER" id="PTHR28234">
    <property type="entry name" value="NUCLEAR CONTROL OF ATPASE PROTEIN 2"/>
    <property type="match status" value="1"/>
</dbReference>
<evidence type="ECO:0000313" key="6">
    <source>
        <dbReference type="EMBL" id="KAI3406156.2"/>
    </source>
</evidence>
<keyword evidence="5" id="KW-0472">Membrane</keyword>
<keyword evidence="4" id="KW-0496">Mitochondrion</keyword>
<accession>A0AAI9SZP6</accession>
<comment type="subcellular location">
    <subcellularLocation>
        <location evidence="1">Mitochondrion membrane</location>
        <topology evidence="1">Multi-pass membrane protein</topology>
    </subcellularLocation>
</comment>
<dbReference type="GO" id="GO:0005741">
    <property type="term" value="C:mitochondrial outer membrane"/>
    <property type="evidence" value="ECO:0007669"/>
    <property type="project" value="TreeGrafter"/>
</dbReference>
<organism evidence="6 7">
    <name type="scientific">Candida oxycetoniae</name>
    <dbReference type="NCBI Taxonomy" id="497107"/>
    <lineage>
        <taxon>Eukaryota</taxon>
        <taxon>Fungi</taxon>
        <taxon>Dikarya</taxon>
        <taxon>Ascomycota</taxon>
        <taxon>Saccharomycotina</taxon>
        <taxon>Pichiomycetes</taxon>
        <taxon>Debaryomycetaceae</taxon>
        <taxon>Candida/Lodderomyces clade</taxon>
        <taxon>Candida</taxon>
    </lineage>
</organism>
<comment type="caution">
    <text evidence="6">The sequence shown here is derived from an EMBL/GenBank/DDBJ whole genome shotgun (WGS) entry which is preliminary data.</text>
</comment>
<dbReference type="AlphaFoldDB" id="A0AAI9SZP6"/>
<sequence>MDIVSLGLTPNSSRSKKILKVINNNNRISLAIRKQIEKLNSDIKTFLATRYQQQEQQQEQQQKSKESEQLQKTFQDFYILLDFENFNFEKTCNVDLDKLRSIYIKAAEIKISDKDNKVLLDLMTEYMVLILSLKISNSLIYKTLILKNQQVYWETIYNSILNKLVYFVQTLPLRIYGFTTAIFQKTNQKVSATFQESSSSAATTTPMWRRIKHFTIAMAKSMVRSIKTVFIEVNPAITLFSKTQISVFSSVKWYITSIIKAPITIINKEIKLKLKTIKFEMSQNTDKLDQIIKGDVSNYLPTLVTIFNIDHDEGDISKRILQSIDSISTFDKVQYNSTSRPSVLTRYWPIIVLFIRYVPGQSVSLYNNRQEIYHWIQYNGIEPIQGFFVNWVVKPMNEMLNILRRDSGVTIMTRDSLESDFDSLEKMIWEFAQDNNIDTTPQRVASDVKNGDLRLIMSQYEQEIRKPIKYIISGSLLRLVLIQVQKGKVDGAVAINGIDKLLKSQQLVFGIVSMSPSLFILYQVYQYFTSDNHKPIMVNGKQLNIVCLKCLNNIENLLIMLQSNKVVDAKCEEGEKQQHHDIISRESYEGELLIEIINLIISSEPIIPKQLHSDWVKDLNELNNSGYDLETKLRLVNRIWNMYGSYFK</sequence>
<dbReference type="EMBL" id="JAHUZD010000025">
    <property type="protein sequence ID" value="KAI3406156.2"/>
    <property type="molecule type" value="Genomic_DNA"/>
</dbReference>
<reference evidence="6" key="1">
    <citation type="journal article" date="2022" name="DNA Res.">
        <title>Genome analysis of five recently described species of the CUG-Ser clade uncovers Candida theae as a new hybrid lineage with pathogenic potential in the Candida parapsilosis species complex.</title>
        <authorList>
            <person name="Mixao V."/>
            <person name="Del Olmo V."/>
            <person name="Hegedusova E."/>
            <person name="Saus E."/>
            <person name="Pryszcz L."/>
            <person name="Cillingova A."/>
            <person name="Nosek J."/>
            <person name="Gabaldon T."/>
        </authorList>
    </citation>
    <scope>NUCLEOTIDE SEQUENCE</scope>
    <source>
        <strain evidence="6">CBS 10844</strain>
    </source>
</reference>
<name>A0AAI9SZP6_9ASCO</name>
<evidence type="ECO:0000256" key="4">
    <source>
        <dbReference type="ARBA" id="ARBA00023128"/>
    </source>
</evidence>
<keyword evidence="3" id="KW-1133">Transmembrane helix</keyword>
<evidence type="ECO:0000256" key="3">
    <source>
        <dbReference type="ARBA" id="ARBA00022989"/>
    </source>
</evidence>
<keyword evidence="2" id="KW-0812">Transmembrane</keyword>
<evidence type="ECO:0000256" key="1">
    <source>
        <dbReference type="ARBA" id="ARBA00004225"/>
    </source>
</evidence>
<dbReference type="RefSeq" id="XP_049181901.1">
    <property type="nucleotide sequence ID" value="XM_049326964.1"/>
</dbReference>
<dbReference type="InterPro" id="IPR013946">
    <property type="entry name" value="NCA2-like"/>
</dbReference>
<evidence type="ECO:0000256" key="2">
    <source>
        <dbReference type="ARBA" id="ARBA00022692"/>
    </source>
</evidence>
<evidence type="ECO:0000256" key="5">
    <source>
        <dbReference type="ARBA" id="ARBA00023136"/>
    </source>
</evidence>
<evidence type="ECO:0000313" key="7">
    <source>
        <dbReference type="Proteomes" id="UP001202479"/>
    </source>
</evidence>
<dbReference type="PANTHER" id="PTHR28234:SF1">
    <property type="entry name" value="NUCLEAR CONTROL OF ATPASE PROTEIN 2"/>
    <property type="match status" value="1"/>
</dbReference>
<protein>
    <submittedName>
        <fullName evidence="6">NCA2</fullName>
    </submittedName>
</protein>
<dbReference type="Pfam" id="PF08637">
    <property type="entry name" value="NCA2"/>
    <property type="match status" value="1"/>
</dbReference>
<dbReference type="GeneID" id="73378615"/>
<proteinExistence type="predicted"/>
<keyword evidence="7" id="KW-1185">Reference proteome</keyword>
<dbReference type="Proteomes" id="UP001202479">
    <property type="component" value="Unassembled WGS sequence"/>
</dbReference>